<keyword evidence="7" id="KW-1185">Reference proteome</keyword>
<evidence type="ECO:0000256" key="5">
    <source>
        <dbReference type="ARBA" id="ARBA00047942"/>
    </source>
</evidence>
<proteinExistence type="predicted"/>
<dbReference type="GO" id="GO:0043565">
    <property type="term" value="F:sequence-specific DNA binding"/>
    <property type="evidence" value="ECO:0007669"/>
    <property type="project" value="TreeGrafter"/>
</dbReference>
<dbReference type="GO" id="GO:0009307">
    <property type="term" value="P:DNA restriction-modification system"/>
    <property type="evidence" value="ECO:0007669"/>
    <property type="project" value="InterPro"/>
</dbReference>
<protein>
    <recommendedName>
        <fullName evidence="1">site-specific DNA-methyltransferase (adenine-specific)</fullName>
        <ecNumber evidence="1">2.1.1.72</ecNumber>
    </recommendedName>
</protein>
<reference evidence="6 7" key="1">
    <citation type="journal article" date="2015" name="Geomicrobiol. J.">
        <title>Caldisalinibacter kiritimatiensis gen. nov., sp. nov., a moderately thermohalophilic thiosulfate-reducing bacterium from a hypersaline microbial mat.</title>
        <authorList>
            <person name="Ben Hania W."/>
            <person name="Joseph M."/>
            <person name="Fiebig A."/>
            <person name="Bunk B."/>
            <person name="Klenk H.-P."/>
            <person name="Fardeau M.-L."/>
            <person name="Spring S."/>
        </authorList>
    </citation>
    <scope>NUCLEOTIDE SEQUENCE [LARGE SCALE GENOMIC DNA]</scope>
    <source>
        <strain evidence="6 7">L21-TH-D2</strain>
    </source>
</reference>
<keyword evidence="4" id="KW-0949">S-adenosyl-L-methionine</keyword>
<name>R1AVT6_9FIRM</name>
<dbReference type="eggNOG" id="COG0338">
    <property type="taxonomic scope" value="Bacteria"/>
</dbReference>
<dbReference type="Pfam" id="PF02086">
    <property type="entry name" value="MethyltransfD12"/>
    <property type="match status" value="1"/>
</dbReference>
<sequence length="147" mass="16972">MPFGRYKKPKICDEKNLINVSEALQGVTLVAGEYYDVEKYIEIDQDTFVYMDPPYRPLTSSSSFTSYSKSGFNDDNQRELAKWFKKLVKEKKAQAMLSNSDPNDNFFYELYVEGENDIFIEKVNASRSINSKGNKRGKISEIVVLHK</sequence>
<evidence type="ECO:0000256" key="3">
    <source>
        <dbReference type="ARBA" id="ARBA00022679"/>
    </source>
</evidence>
<dbReference type="GO" id="GO:0009007">
    <property type="term" value="F:site-specific DNA-methyltransferase (adenine-specific) activity"/>
    <property type="evidence" value="ECO:0007669"/>
    <property type="project" value="UniProtKB-EC"/>
</dbReference>
<dbReference type="Gene3D" id="3.40.50.150">
    <property type="entry name" value="Vaccinia Virus protein VP39"/>
    <property type="match status" value="1"/>
</dbReference>
<dbReference type="GO" id="GO:0006298">
    <property type="term" value="P:mismatch repair"/>
    <property type="evidence" value="ECO:0007669"/>
    <property type="project" value="TreeGrafter"/>
</dbReference>
<dbReference type="GO" id="GO:1904047">
    <property type="term" value="F:S-adenosyl-L-methionine binding"/>
    <property type="evidence" value="ECO:0007669"/>
    <property type="project" value="TreeGrafter"/>
</dbReference>
<dbReference type="InterPro" id="IPR029063">
    <property type="entry name" value="SAM-dependent_MTases_sf"/>
</dbReference>
<evidence type="ECO:0000256" key="1">
    <source>
        <dbReference type="ARBA" id="ARBA00011900"/>
    </source>
</evidence>
<gene>
    <name evidence="6" type="ORF">L21TH_1173</name>
</gene>
<dbReference type="STRING" id="1304284.L21TH_1173"/>
<evidence type="ECO:0000256" key="2">
    <source>
        <dbReference type="ARBA" id="ARBA00022603"/>
    </source>
</evidence>
<dbReference type="AlphaFoldDB" id="R1AVT6"/>
<comment type="caution">
    <text evidence="6">The sequence shown here is derived from an EMBL/GenBank/DDBJ whole genome shotgun (WGS) entry which is preliminary data.</text>
</comment>
<dbReference type="GO" id="GO:0032259">
    <property type="term" value="P:methylation"/>
    <property type="evidence" value="ECO:0007669"/>
    <property type="project" value="UniProtKB-KW"/>
</dbReference>
<dbReference type="InterPro" id="IPR002052">
    <property type="entry name" value="DNA_methylase_N6_adenine_CS"/>
</dbReference>
<evidence type="ECO:0000313" key="6">
    <source>
        <dbReference type="EMBL" id="EOD00772.1"/>
    </source>
</evidence>
<evidence type="ECO:0000256" key="4">
    <source>
        <dbReference type="ARBA" id="ARBA00022691"/>
    </source>
</evidence>
<keyword evidence="3" id="KW-0808">Transferase</keyword>
<accession>R1AVT6</accession>
<comment type="catalytic activity">
    <reaction evidence="5">
        <text>a 2'-deoxyadenosine in DNA + S-adenosyl-L-methionine = an N(6)-methyl-2'-deoxyadenosine in DNA + S-adenosyl-L-homocysteine + H(+)</text>
        <dbReference type="Rhea" id="RHEA:15197"/>
        <dbReference type="Rhea" id="RHEA-COMP:12418"/>
        <dbReference type="Rhea" id="RHEA-COMP:12419"/>
        <dbReference type="ChEBI" id="CHEBI:15378"/>
        <dbReference type="ChEBI" id="CHEBI:57856"/>
        <dbReference type="ChEBI" id="CHEBI:59789"/>
        <dbReference type="ChEBI" id="CHEBI:90615"/>
        <dbReference type="ChEBI" id="CHEBI:90616"/>
        <dbReference type="EC" id="2.1.1.72"/>
    </reaction>
</comment>
<evidence type="ECO:0000313" key="7">
    <source>
        <dbReference type="Proteomes" id="UP000013378"/>
    </source>
</evidence>
<dbReference type="PANTHER" id="PTHR30481:SF3">
    <property type="entry name" value="DNA ADENINE METHYLASE"/>
    <property type="match status" value="1"/>
</dbReference>
<dbReference type="EC" id="2.1.1.72" evidence="1"/>
<organism evidence="6 7">
    <name type="scientific">Caldisalinibacter kiritimatiensis</name>
    <dbReference type="NCBI Taxonomy" id="1304284"/>
    <lineage>
        <taxon>Bacteria</taxon>
        <taxon>Bacillati</taxon>
        <taxon>Bacillota</taxon>
        <taxon>Tissierellia</taxon>
        <taxon>Tissierellales</taxon>
        <taxon>Thermohalobacteraceae</taxon>
        <taxon>Caldisalinibacter</taxon>
    </lineage>
</organism>
<keyword evidence="2 6" id="KW-0489">Methyltransferase</keyword>
<dbReference type="Proteomes" id="UP000013378">
    <property type="component" value="Unassembled WGS sequence"/>
</dbReference>
<dbReference type="EMBL" id="ARZA01000119">
    <property type="protein sequence ID" value="EOD00772.1"/>
    <property type="molecule type" value="Genomic_DNA"/>
</dbReference>
<dbReference type="PANTHER" id="PTHR30481">
    <property type="entry name" value="DNA ADENINE METHYLASE"/>
    <property type="match status" value="1"/>
</dbReference>
<dbReference type="PROSITE" id="PS00092">
    <property type="entry name" value="N6_MTASE"/>
    <property type="match status" value="1"/>
</dbReference>
<dbReference type="InterPro" id="IPR012327">
    <property type="entry name" value="MeTrfase_D12"/>
</dbReference>
<dbReference type="SUPFAM" id="SSF53335">
    <property type="entry name" value="S-adenosyl-L-methionine-dependent methyltransferases"/>
    <property type="match status" value="1"/>
</dbReference>